<proteinExistence type="predicted"/>
<protein>
    <submittedName>
        <fullName evidence="2">NAD(P)-binding protein</fullName>
    </submittedName>
</protein>
<organism evidence="2 3">
    <name type="scientific">Chloropicon roscoffensis</name>
    <dbReference type="NCBI Taxonomy" id="1461544"/>
    <lineage>
        <taxon>Eukaryota</taxon>
        <taxon>Viridiplantae</taxon>
        <taxon>Chlorophyta</taxon>
        <taxon>Chloropicophyceae</taxon>
        <taxon>Chloropicales</taxon>
        <taxon>Chloropicaceae</taxon>
        <taxon>Chloropicon</taxon>
    </lineage>
</organism>
<dbReference type="SMART" id="SM00881">
    <property type="entry name" value="CoA_binding"/>
    <property type="match status" value="1"/>
</dbReference>
<keyword evidence="3" id="KW-1185">Reference proteome</keyword>
<dbReference type="InterPro" id="IPR003781">
    <property type="entry name" value="CoA-bd"/>
</dbReference>
<dbReference type="Proteomes" id="UP001472866">
    <property type="component" value="Chromosome 13"/>
</dbReference>
<dbReference type="PANTHER" id="PTHR33303">
    <property type="entry name" value="CYTOPLASMIC PROTEIN-RELATED"/>
    <property type="match status" value="1"/>
</dbReference>
<dbReference type="EMBL" id="CP151513">
    <property type="protein sequence ID" value="WZN65892.1"/>
    <property type="molecule type" value="Genomic_DNA"/>
</dbReference>
<dbReference type="InterPro" id="IPR036291">
    <property type="entry name" value="NAD(P)-bd_dom_sf"/>
</dbReference>
<name>A0AAX4PI68_9CHLO</name>
<reference evidence="2 3" key="1">
    <citation type="submission" date="2024-03" db="EMBL/GenBank/DDBJ databases">
        <title>Complete genome sequence of the green alga Chloropicon roscoffensis RCC1871.</title>
        <authorList>
            <person name="Lemieux C."/>
            <person name="Pombert J.-F."/>
            <person name="Otis C."/>
            <person name="Turmel M."/>
        </authorList>
    </citation>
    <scope>NUCLEOTIDE SEQUENCE [LARGE SCALE GENOMIC DNA]</scope>
    <source>
        <strain evidence="2 3">RCC1871</strain>
    </source>
</reference>
<evidence type="ECO:0000313" key="2">
    <source>
        <dbReference type="EMBL" id="WZN65892.1"/>
    </source>
</evidence>
<sequence>MARVTRAMSSSWRSNILSASEALEVAKTCRRVAVLGIKTAEKRDQPAYHVPEYLQSCGVEVIPVPVYYPDVKEILGKPVYRRIGEIPRPDELDVVDVFRRPKDLHQHLDDLLAAKPKCVWLQSGIAHREFEEELAMNGIKVVSSRCLLLDHQAATRSSNL</sequence>
<dbReference type="PANTHER" id="PTHR33303:SF2">
    <property type="entry name" value="COA-BINDING DOMAIN-CONTAINING PROTEIN"/>
    <property type="match status" value="1"/>
</dbReference>
<evidence type="ECO:0000313" key="3">
    <source>
        <dbReference type="Proteomes" id="UP001472866"/>
    </source>
</evidence>
<dbReference type="Gene3D" id="3.40.50.720">
    <property type="entry name" value="NAD(P)-binding Rossmann-like Domain"/>
    <property type="match status" value="1"/>
</dbReference>
<accession>A0AAX4PI68</accession>
<dbReference type="SUPFAM" id="SSF51735">
    <property type="entry name" value="NAD(P)-binding Rossmann-fold domains"/>
    <property type="match status" value="1"/>
</dbReference>
<gene>
    <name evidence="2" type="ORF">HKI87_13g74540</name>
</gene>
<feature type="domain" description="CoA-binding" evidence="1">
    <location>
        <begin position="26"/>
        <end position="125"/>
    </location>
</feature>
<evidence type="ECO:0000259" key="1">
    <source>
        <dbReference type="SMART" id="SM00881"/>
    </source>
</evidence>
<dbReference type="AlphaFoldDB" id="A0AAX4PI68"/>
<dbReference type="Pfam" id="PF13380">
    <property type="entry name" value="CoA_binding_2"/>
    <property type="match status" value="1"/>
</dbReference>